<feature type="region of interest" description="Disordered" evidence="8">
    <location>
        <begin position="149"/>
        <end position="182"/>
    </location>
</feature>
<dbReference type="PROSITE" id="PS51195">
    <property type="entry name" value="Q_MOTIF"/>
    <property type="match status" value="1"/>
</dbReference>
<keyword evidence="2 7" id="KW-0547">Nucleotide-binding</keyword>
<dbReference type="InterPro" id="IPR014001">
    <property type="entry name" value="Helicase_ATP-bd"/>
</dbReference>
<dbReference type="PROSITE" id="PS51192">
    <property type="entry name" value="HELICASE_ATP_BIND_1"/>
    <property type="match status" value="1"/>
</dbReference>
<dbReference type="SMART" id="SM00487">
    <property type="entry name" value="DEXDc"/>
    <property type="match status" value="1"/>
</dbReference>
<feature type="compositionally biased region" description="Low complexity" evidence="8">
    <location>
        <begin position="628"/>
        <end position="697"/>
    </location>
</feature>
<evidence type="ECO:0000256" key="1">
    <source>
        <dbReference type="ARBA" id="ARBA00012552"/>
    </source>
</evidence>
<dbReference type="PROSITE" id="PS00039">
    <property type="entry name" value="DEAD_ATP_HELICASE"/>
    <property type="match status" value="1"/>
</dbReference>
<evidence type="ECO:0000259" key="9">
    <source>
        <dbReference type="PROSITE" id="PS51192"/>
    </source>
</evidence>
<evidence type="ECO:0000313" key="13">
    <source>
        <dbReference type="Proteomes" id="UP000009168"/>
    </source>
</evidence>
<dbReference type="RefSeq" id="XP_001016660.2">
    <property type="nucleotide sequence ID" value="XM_001016660.3"/>
</dbReference>
<dbReference type="EMBL" id="GG662693">
    <property type="protein sequence ID" value="EAR96415.2"/>
    <property type="molecule type" value="Genomic_DNA"/>
</dbReference>
<organism evidence="12 13">
    <name type="scientific">Tetrahymena thermophila (strain SB210)</name>
    <dbReference type="NCBI Taxonomy" id="312017"/>
    <lineage>
        <taxon>Eukaryota</taxon>
        <taxon>Sar</taxon>
        <taxon>Alveolata</taxon>
        <taxon>Ciliophora</taxon>
        <taxon>Intramacronucleata</taxon>
        <taxon>Oligohymenophorea</taxon>
        <taxon>Hymenostomatida</taxon>
        <taxon>Tetrahymenina</taxon>
        <taxon>Tetrahymenidae</taxon>
        <taxon>Tetrahymena</taxon>
    </lineage>
</organism>
<dbReference type="KEGG" id="tet:TTHERM_00190830"/>
<dbReference type="InterPro" id="IPR001650">
    <property type="entry name" value="Helicase_C-like"/>
</dbReference>
<sequence length="726" mass="82429">MINLLKISSKTKLISSLSSSASAFKIIKQNSENLQFQKLITKQLYQMSRQIQSNSNKGEGSDYESHQSSDNQQKQGNGYFNNRNVNGQNQNGYQSNGYNNRGGYQKSYGTNKYNNGNGYGNSNGGYFNNNNKPNGYFNANKKFGNEEQKTNVDNQKPYGYNQQNNNQSNKDLNNSGYSDENHLGENLHDIDYTKVELKPFQKVFYQVGKSIHTDEEIATYQREKGIIIRSKHKEVPQPFIKWNETKFPKYIMSVIEDSKFSEPMPIQAQSFPIVLSGHDLIGIAQTGSGKTLSFMLPALVHINAQDPVKPGEGPIALVLAPTRELANQIQEQCFKFGSKCKISSVCVYGGAPKIYQEKELRNGCDIVIATPGRLIDFLESNVIDLKRVTYLVLDEADRMLDMGFEPSIRKIVGQIRPDRQTLMFSATWPQTVRRLALDFCHGDPIHIQIGDMENNVNNDIDQQVEIIDKSQKYDRVKEILSTMTRSDKTIIFTQTKKDCDDLSKALQTDNIRNICIHGDKSQRDRDKVMDLFKTGRVNTLIATDVASRGLDVKDIKLVINYDFPKQIEDYVHRVGRTGRAGAQGKAISFLDQYEDKKISKELVDVLKQNNQEISQDLLELSEANYKGNYSNNYNKNRSSKPYSGGYNNNRNYYGNNNEMGFRNSNNGFSNNGYQNGNSNGGYRSQQNNNGFQNNNYNRDFPKRQEDGNGGSEQPKKFGFFNPKKDN</sequence>
<dbReference type="InterPro" id="IPR014014">
    <property type="entry name" value="RNA_helicase_DEAD_Q_motif"/>
</dbReference>
<evidence type="ECO:0000259" key="10">
    <source>
        <dbReference type="PROSITE" id="PS51194"/>
    </source>
</evidence>
<dbReference type="SUPFAM" id="SSF52540">
    <property type="entry name" value="P-loop containing nucleoside triphosphate hydrolases"/>
    <property type="match status" value="1"/>
</dbReference>
<dbReference type="eggNOG" id="KOG0331">
    <property type="taxonomic scope" value="Eukaryota"/>
</dbReference>
<dbReference type="GO" id="GO:0016787">
    <property type="term" value="F:hydrolase activity"/>
    <property type="evidence" value="ECO:0007669"/>
    <property type="project" value="UniProtKB-KW"/>
</dbReference>
<dbReference type="GO" id="GO:0003724">
    <property type="term" value="F:RNA helicase activity"/>
    <property type="evidence" value="ECO:0007669"/>
    <property type="project" value="UniProtKB-EC"/>
</dbReference>
<accession>I7MEI4</accession>
<keyword evidence="13" id="KW-1185">Reference proteome</keyword>
<dbReference type="GO" id="GO:0005524">
    <property type="term" value="F:ATP binding"/>
    <property type="evidence" value="ECO:0007669"/>
    <property type="project" value="UniProtKB-KW"/>
</dbReference>
<dbReference type="FunCoup" id="I7MEI4">
    <property type="interactions" value="470"/>
</dbReference>
<dbReference type="InParanoid" id="I7MEI4"/>
<evidence type="ECO:0000256" key="7">
    <source>
        <dbReference type="RuleBase" id="RU000492"/>
    </source>
</evidence>
<evidence type="ECO:0000256" key="2">
    <source>
        <dbReference type="ARBA" id="ARBA00022741"/>
    </source>
</evidence>
<dbReference type="InterPro" id="IPR027417">
    <property type="entry name" value="P-loop_NTPase"/>
</dbReference>
<proteinExistence type="inferred from homology"/>
<dbReference type="CDD" id="cd17966">
    <property type="entry name" value="DEADc_DDX5_DDX17"/>
    <property type="match status" value="1"/>
</dbReference>
<keyword evidence="4 7" id="KW-0347">Helicase</keyword>
<comment type="similarity">
    <text evidence="7">Belongs to the DEAD box helicase family.</text>
</comment>
<feature type="region of interest" description="Disordered" evidence="8">
    <location>
        <begin position="50"/>
        <end position="110"/>
    </location>
</feature>
<name>I7MEI4_TETTS</name>
<dbReference type="Pfam" id="PF00271">
    <property type="entry name" value="Helicase_C"/>
    <property type="match status" value="1"/>
</dbReference>
<dbReference type="OrthoDB" id="196131at2759"/>
<reference evidence="13" key="1">
    <citation type="journal article" date="2006" name="PLoS Biol.">
        <title>Macronuclear genome sequence of the ciliate Tetrahymena thermophila, a model eukaryote.</title>
        <authorList>
            <person name="Eisen J.A."/>
            <person name="Coyne R.S."/>
            <person name="Wu M."/>
            <person name="Wu D."/>
            <person name="Thiagarajan M."/>
            <person name="Wortman J.R."/>
            <person name="Badger J.H."/>
            <person name="Ren Q."/>
            <person name="Amedeo P."/>
            <person name="Jones K.M."/>
            <person name="Tallon L.J."/>
            <person name="Delcher A.L."/>
            <person name="Salzberg S.L."/>
            <person name="Silva J.C."/>
            <person name="Haas B.J."/>
            <person name="Majoros W.H."/>
            <person name="Farzad M."/>
            <person name="Carlton J.M."/>
            <person name="Smith R.K. Jr."/>
            <person name="Garg J."/>
            <person name="Pearlman R.E."/>
            <person name="Karrer K.M."/>
            <person name="Sun L."/>
            <person name="Manning G."/>
            <person name="Elde N.C."/>
            <person name="Turkewitz A.P."/>
            <person name="Asai D.J."/>
            <person name="Wilkes D.E."/>
            <person name="Wang Y."/>
            <person name="Cai H."/>
            <person name="Collins K."/>
            <person name="Stewart B.A."/>
            <person name="Lee S.R."/>
            <person name="Wilamowska K."/>
            <person name="Weinberg Z."/>
            <person name="Ruzzo W.L."/>
            <person name="Wloga D."/>
            <person name="Gaertig J."/>
            <person name="Frankel J."/>
            <person name="Tsao C.-C."/>
            <person name="Gorovsky M.A."/>
            <person name="Keeling P.J."/>
            <person name="Waller R.F."/>
            <person name="Patron N.J."/>
            <person name="Cherry J.M."/>
            <person name="Stover N.A."/>
            <person name="Krieger C.J."/>
            <person name="del Toro C."/>
            <person name="Ryder H.F."/>
            <person name="Williamson S.C."/>
            <person name="Barbeau R.A."/>
            <person name="Hamilton E.P."/>
            <person name="Orias E."/>
        </authorList>
    </citation>
    <scope>NUCLEOTIDE SEQUENCE [LARGE SCALE GENOMIC DNA]</scope>
    <source>
        <strain evidence="13">SB210</strain>
    </source>
</reference>
<keyword evidence="5 7" id="KW-0067">ATP-binding</keyword>
<dbReference type="PANTHER" id="PTHR47958">
    <property type="entry name" value="ATP-DEPENDENT RNA HELICASE DBP3"/>
    <property type="match status" value="1"/>
</dbReference>
<evidence type="ECO:0000256" key="3">
    <source>
        <dbReference type="ARBA" id="ARBA00022801"/>
    </source>
</evidence>
<dbReference type="InterPro" id="IPR011545">
    <property type="entry name" value="DEAD/DEAH_box_helicase_dom"/>
</dbReference>
<evidence type="ECO:0000256" key="5">
    <source>
        <dbReference type="ARBA" id="ARBA00022840"/>
    </source>
</evidence>
<dbReference type="Pfam" id="PF00270">
    <property type="entry name" value="DEAD"/>
    <property type="match status" value="1"/>
</dbReference>
<dbReference type="FunFam" id="3.40.50.300:FF:000079">
    <property type="entry name" value="probable ATP-dependent RNA helicase DDX17"/>
    <property type="match status" value="1"/>
</dbReference>
<evidence type="ECO:0000256" key="4">
    <source>
        <dbReference type="ARBA" id="ARBA00022806"/>
    </source>
</evidence>
<feature type="short sequence motif" description="Q motif" evidence="6">
    <location>
        <begin position="240"/>
        <end position="268"/>
    </location>
</feature>
<dbReference type="FunFam" id="3.40.50.300:FF:000008">
    <property type="entry name" value="ATP-dependent RNA helicase RhlB"/>
    <property type="match status" value="1"/>
</dbReference>
<dbReference type="SMART" id="SM00490">
    <property type="entry name" value="HELICc"/>
    <property type="match status" value="1"/>
</dbReference>
<gene>
    <name evidence="12" type="ORF">TTHERM_00190830</name>
</gene>
<feature type="region of interest" description="Disordered" evidence="8">
    <location>
        <begin position="628"/>
        <end position="726"/>
    </location>
</feature>
<keyword evidence="3 7" id="KW-0378">Hydrolase</keyword>
<evidence type="ECO:0000313" key="12">
    <source>
        <dbReference type="EMBL" id="EAR96415.2"/>
    </source>
</evidence>
<dbReference type="STRING" id="312017.I7MEI4"/>
<dbReference type="CDD" id="cd18787">
    <property type="entry name" value="SF2_C_DEAD"/>
    <property type="match status" value="1"/>
</dbReference>
<dbReference type="EC" id="3.6.4.13" evidence="1"/>
<dbReference type="AlphaFoldDB" id="I7MEI4"/>
<protein>
    <recommendedName>
        <fullName evidence="1">RNA helicase</fullName>
        <ecNumber evidence="1">3.6.4.13</ecNumber>
    </recommendedName>
</protein>
<dbReference type="GO" id="GO:0003676">
    <property type="term" value="F:nucleic acid binding"/>
    <property type="evidence" value="ECO:0007669"/>
    <property type="project" value="InterPro"/>
</dbReference>
<dbReference type="PROSITE" id="PS51194">
    <property type="entry name" value="HELICASE_CTER"/>
    <property type="match status" value="1"/>
</dbReference>
<feature type="domain" description="Helicase ATP-binding" evidence="9">
    <location>
        <begin position="271"/>
        <end position="446"/>
    </location>
</feature>
<evidence type="ECO:0000256" key="8">
    <source>
        <dbReference type="SAM" id="MobiDB-lite"/>
    </source>
</evidence>
<dbReference type="InterPro" id="IPR000629">
    <property type="entry name" value="RNA-helicase_DEAD-box_CS"/>
</dbReference>
<evidence type="ECO:0000256" key="6">
    <source>
        <dbReference type="PROSITE-ProRule" id="PRU00552"/>
    </source>
</evidence>
<feature type="compositionally biased region" description="Low complexity" evidence="8">
    <location>
        <begin position="154"/>
        <end position="176"/>
    </location>
</feature>
<feature type="compositionally biased region" description="Low complexity" evidence="8">
    <location>
        <begin position="75"/>
        <end position="110"/>
    </location>
</feature>
<dbReference type="Gene3D" id="3.40.50.300">
    <property type="entry name" value="P-loop containing nucleotide triphosphate hydrolases"/>
    <property type="match status" value="2"/>
</dbReference>
<feature type="domain" description="DEAD-box RNA helicase Q" evidence="11">
    <location>
        <begin position="240"/>
        <end position="268"/>
    </location>
</feature>
<dbReference type="Proteomes" id="UP000009168">
    <property type="component" value="Unassembled WGS sequence"/>
</dbReference>
<feature type="domain" description="Helicase C-terminal" evidence="10">
    <location>
        <begin position="459"/>
        <end position="621"/>
    </location>
</feature>
<dbReference type="GeneID" id="7840097"/>
<evidence type="ECO:0000259" key="11">
    <source>
        <dbReference type="PROSITE" id="PS51195"/>
    </source>
</evidence>